<feature type="transmembrane region" description="Helical" evidence="11">
    <location>
        <begin position="439"/>
        <end position="458"/>
    </location>
</feature>
<proteinExistence type="inferred from homology"/>
<dbReference type="PANTHER" id="PTHR48086">
    <property type="entry name" value="SODIUM/PROLINE SYMPORTER-RELATED"/>
    <property type="match status" value="1"/>
</dbReference>
<keyword evidence="13" id="KW-1185">Reference proteome</keyword>
<keyword evidence="8 11" id="KW-0472">Membrane</keyword>
<dbReference type="InterPro" id="IPR001734">
    <property type="entry name" value="Na/solute_symporter"/>
</dbReference>
<feature type="transmembrane region" description="Helical" evidence="11">
    <location>
        <begin position="345"/>
        <end position="369"/>
    </location>
</feature>
<keyword evidence="6" id="KW-0769">Symport</keyword>
<feature type="region of interest" description="Disordered" evidence="10">
    <location>
        <begin position="574"/>
        <end position="596"/>
    </location>
</feature>
<evidence type="ECO:0000256" key="9">
    <source>
        <dbReference type="RuleBase" id="RU362091"/>
    </source>
</evidence>
<keyword evidence="7 11" id="KW-1133">Transmembrane helix</keyword>
<comment type="caution">
    <text evidence="12">The sequence shown here is derived from an EMBL/GenBank/DDBJ whole genome shotgun (WGS) entry which is preliminary data.</text>
</comment>
<feature type="transmembrane region" description="Helical" evidence="11">
    <location>
        <begin position="48"/>
        <end position="69"/>
    </location>
</feature>
<feature type="transmembrane region" description="Helical" evidence="11">
    <location>
        <begin position="6"/>
        <end position="27"/>
    </location>
</feature>
<keyword evidence="3" id="KW-0813">Transport</keyword>
<evidence type="ECO:0000256" key="7">
    <source>
        <dbReference type="ARBA" id="ARBA00022989"/>
    </source>
</evidence>
<evidence type="ECO:0000256" key="11">
    <source>
        <dbReference type="SAM" id="Phobius"/>
    </source>
</evidence>
<dbReference type="Gene3D" id="1.20.1730.10">
    <property type="entry name" value="Sodium/glucose cotransporter"/>
    <property type="match status" value="1"/>
</dbReference>
<feature type="transmembrane region" description="Helical" evidence="11">
    <location>
        <begin position="397"/>
        <end position="427"/>
    </location>
</feature>
<feature type="transmembrane region" description="Helical" evidence="11">
    <location>
        <begin position="184"/>
        <end position="203"/>
    </location>
</feature>
<comment type="similarity">
    <text evidence="2 9">Belongs to the sodium:solute symporter (SSF) (TC 2.A.21) family.</text>
</comment>
<evidence type="ECO:0000256" key="8">
    <source>
        <dbReference type="ARBA" id="ARBA00023136"/>
    </source>
</evidence>
<feature type="transmembrane region" description="Helical" evidence="11">
    <location>
        <begin position="525"/>
        <end position="544"/>
    </location>
</feature>
<dbReference type="InterPro" id="IPR050277">
    <property type="entry name" value="Sodium:Solute_Symporter"/>
</dbReference>
<dbReference type="RefSeq" id="WP_086780366.1">
    <property type="nucleotide sequence ID" value="NZ_JAGIOO010000001.1"/>
</dbReference>
<evidence type="ECO:0000256" key="3">
    <source>
        <dbReference type="ARBA" id="ARBA00022448"/>
    </source>
</evidence>
<accession>A0ABS5AFS3</accession>
<feature type="transmembrane region" description="Helical" evidence="11">
    <location>
        <begin position="75"/>
        <end position="97"/>
    </location>
</feature>
<dbReference type="PANTHER" id="PTHR48086:SF6">
    <property type="entry name" value="CATION_ACETATE SYMPORTER ACTP"/>
    <property type="match status" value="1"/>
</dbReference>
<evidence type="ECO:0000256" key="10">
    <source>
        <dbReference type="SAM" id="MobiDB-lite"/>
    </source>
</evidence>
<reference evidence="12 13" key="1">
    <citation type="submission" date="2021-03" db="EMBL/GenBank/DDBJ databases">
        <title>Sequencing the genomes of 1000 actinobacteria strains.</title>
        <authorList>
            <person name="Klenk H.-P."/>
        </authorList>
    </citation>
    <scope>NUCLEOTIDE SEQUENCE [LARGE SCALE GENOMIC DNA]</scope>
    <source>
        <strain evidence="12 13">DSM 44580</strain>
    </source>
</reference>
<feature type="transmembrane region" description="Helical" evidence="11">
    <location>
        <begin position="154"/>
        <end position="172"/>
    </location>
</feature>
<dbReference type="CDD" id="cd11480">
    <property type="entry name" value="SLC5sbd_u4"/>
    <property type="match status" value="1"/>
</dbReference>
<gene>
    <name evidence="12" type="ORF">JOF53_004311</name>
</gene>
<keyword evidence="5 11" id="KW-0812">Transmembrane</keyword>
<dbReference type="Pfam" id="PF00474">
    <property type="entry name" value="SSF"/>
    <property type="match status" value="2"/>
</dbReference>
<dbReference type="EMBL" id="JAGIOO010000001">
    <property type="protein sequence ID" value="MBP2475439.1"/>
    <property type="molecule type" value="Genomic_DNA"/>
</dbReference>
<feature type="transmembrane region" description="Helical" evidence="11">
    <location>
        <begin position="464"/>
        <end position="485"/>
    </location>
</feature>
<evidence type="ECO:0000256" key="2">
    <source>
        <dbReference type="ARBA" id="ARBA00006434"/>
    </source>
</evidence>
<dbReference type="Proteomes" id="UP001519363">
    <property type="component" value="Unassembled WGS sequence"/>
</dbReference>
<sequence>MGLNEWSLVGVVLAVLATLALGYVASWRSKTTSDFLVASRGVRASNNAAAISGEYLSAASFLGVAGLVFRDGPDALWYSVGFTAGYLSLLLFVAAPLRRSGAYTVPDFAEARLGSPHLRQLSTWVVMLIGWLYLVPQFQGAGLTFSTVTHLPAWIGIAGVALVVVVNVVGGGMRAITMVQAFQYYLKLVAIALPAFLLVIVFLNDDSPQRALNQPMPPMFTADTVVTVGTPVRVQVGQTIKLEADGVVNGQPSKGTVYWGADTEQTVAADTTLKFFAGTSVPVVKGSPLNNSDWLLPRQADNNGMSLFKIYSLIFATFLGTMGLPHILVRFYTNPDGRAARRTTLYVLILLGLFYLFPTILGALSRLYVPQLLVTGKTDAAILLLPTAMLDNWLGKVLAALTAAGAFAAFLSTASGLVVSVAGVLFTDVLAGKFKDFRVAALLAGALPLGIALGVASLDVSQAVSLALATAASTFCPLLVLGIWWRGLTSTGAAAGMIAGGGLTLLTTILNFVSASTGGWAAVPLLQQPAAVTVPVAFVTMVVVSKLSRKRIPPDVSQIMLRLHAPDRLGFTKDREVQKYGTPEEKAKQSSGRHRG</sequence>
<comment type="subcellular location">
    <subcellularLocation>
        <location evidence="1">Cell membrane</location>
        <topology evidence="1">Multi-pass membrane protein</topology>
    </subcellularLocation>
</comment>
<dbReference type="PROSITE" id="PS50283">
    <property type="entry name" value="NA_SOLUT_SYMP_3"/>
    <property type="match status" value="1"/>
</dbReference>
<keyword evidence="4" id="KW-1003">Cell membrane</keyword>
<evidence type="ECO:0000256" key="5">
    <source>
        <dbReference type="ARBA" id="ARBA00022692"/>
    </source>
</evidence>
<organism evidence="12 13">
    <name type="scientific">Crossiella equi</name>
    <dbReference type="NCBI Taxonomy" id="130796"/>
    <lineage>
        <taxon>Bacteria</taxon>
        <taxon>Bacillati</taxon>
        <taxon>Actinomycetota</taxon>
        <taxon>Actinomycetes</taxon>
        <taxon>Pseudonocardiales</taxon>
        <taxon>Pseudonocardiaceae</taxon>
        <taxon>Crossiella</taxon>
    </lineage>
</organism>
<feature type="compositionally biased region" description="Basic and acidic residues" evidence="10">
    <location>
        <begin position="574"/>
        <end position="588"/>
    </location>
</feature>
<evidence type="ECO:0000256" key="1">
    <source>
        <dbReference type="ARBA" id="ARBA00004651"/>
    </source>
</evidence>
<feature type="transmembrane region" description="Helical" evidence="11">
    <location>
        <begin position="310"/>
        <end position="333"/>
    </location>
</feature>
<evidence type="ECO:0000313" key="12">
    <source>
        <dbReference type="EMBL" id="MBP2475439.1"/>
    </source>
</evidence>
<evidence type="ECO:0000313" key="13">
    <source>
        <dbReference type="Proteomes" id="UP001519363"/>
    </source>
</evidence>
<evidence type="ECO:0000256" key="4">
    <source>
        <dbReference type="ARBA" id="ARBA00022475"/>
    </source>
</evidence>
<evidence type="ECO:0000256" key="6">
    <source>
        <dbReference type="ARBA" id="ARBA00022847"/>
    </source>
</evidence>
<feature type="transmembrane region" description="Helical" evidence="11">
    <location>
        <begin position="492"/>
        <end position="513"/>
    </location>
</feature>
<protein>
    <submittedName>
        <fullName evidence="12">Na+(H+)/acetate symporter ActP</fullName>
    </submittedName>
</protein>
<name>A0ABS5AFS3_9PSEU</name>
<dbReference type="InterPro" id="IPR038377">
    <property type="entry name" value="Na/Glc_symporter_sf"/>
</dbReference>
<feature type="transmembrane region" description="Helical" evidence="11">
    <location>
        <begin position="118"/>
        <end position="134"/>
    </location>
</feature>